<proteinExistence type="predicted"/>
<dbReference type="Proteomes" id="UP000245489">
    <property type="component" value="Unassembled WGS sequence"/>
</dbReference>
<organism evidence="1 2">
    <name type="scientific">Arcicella aurantiaca</name>
    <dbReference type="NCBI Taxonomy" id="591202"/>
    <lineage>
        <taxon>Bacteria</taxon>
        <taxon>Pseudomonadati</taxon>
        <taxon>Bacteroidota</taxon>
        <taxon>Cytophagia</taxon>
        <taxon>Cytophagales</taxon>
        <taxon>Flectobacillaceae</taxon>
        <taxon>Arcicella</taxon>
    </lineage>
</organism>
<dbReference type="RefSeq" id="WP_109745681.1">
    <property type="nucleotide sequence ID" value="NZ_QGGO01000069.1"/>
</dbReference>
<dbReference type="OrthoDB" id="9879566at2"/>
<sequence length="176" mass="20651">MNLKYNIVGLLYKGELPYRINQYKIVFEDSDKDNLSQLLTVLSGDIILHNYKFINLIQNFYEEENKLSYAETHLGGIWEDHIFPDKSIVEWSNMDTTKHNLGLVTTLIRGSEILPTVLYSFSKKKVYVFEKLYVISNDSLPPSIFEIELIEFVKILDWWKTYILNIELGQFNVSTI</sequence>
<dbReference type="AlphaFoldDB" id="A0A316D9L2"/>
<protein>
    <submittedName>
        <fullName evidence="1">Uncharacterized protein</fullName>
    </submittedName>
</protein>
<reference evidence="1 2" key="1">
    <citation type="submission" date="2018-05" db="EMBL/GenBank/DDBJ databases">
        <title>Genomic Encyclopedia of Archaeal and Bacterial Type Strains, Phase II (KMG-II): from individual species to whole genera.</title>
        <authorList>
            <person name="Goeker M."/>
        </authorList>
    </citation>
    <scope>NUCLEOTIDE SEQUENCE [LARGE SCALE GENOMIC DNA]</scope>
    <source>
        <strain evidence="1 2">DSM 22214</strain>
    </source>
</reference>
<dbReference type="EMBL" id="QGGO01000069">
    <property type="protein sequence ID" value="PWK13333.1"/>
    <property type="molecule type" value="Genomic_DNA"/>
</dbReference>
<gene>
    <name evidence="1" type="ORF">LV89_05011</name>
</gene>
<accession>A0A316D9L2</accession>
<evidence type="ECO:0000313" key="1">
    <source>
        <dbReference type="EMBL" id="PWK13333.1"/>
    </source>
</evidence>
<keyword evidence="2" id="KW-1185">Reference proteome</keyword>
<comment type="caution">
    <text evidence="1">The sequence shown here is derived from an EMBL/GenBank/DDBJ whole genome shotgun (WGS) entry which is preliminary data.</text>
</comment>
<evidence type="ECO:0000313" key="2">
    <source>
        <dbReference type="Proteomes" id="UP000245489"/>
    </source>
</evidence>
<name>A0A316D9L2_9BACT</name>